<dbReference type="EMBL" id="KL660670">
    <property type="protein sequence ID" value="KFA64586.1"/>
    <property type="molecule type" value="Genomic_DNA"/>
</dbReference>
<keyword evidence="2" id="KW-0732">Signal</keyword>
<dbReference type="AlphaFoldDB" id="A0A084QKV1"/>
<dbReference type="InParanoid" id="A0A084QKV1"/>
<protein>
    <recommendedName>
        <fullName evidence="5">Ricin B lectin domain-containing protein</fullName>
    </recommendedName>
</protein>
<dbReference type="InterPro" id="IPR035992">
    <property type="entry name" value="Ricin_B-like_lectins"/>
</dbReference>
<dbReference type="HOGENOM" id="CLU_023261_0_0_1"/>
<feature type="chain" id="PRO_5001779549" description="Ricin B lectin domain-containing protein" evidence="2">
    <location>
        <begin position="18"/>
        <end position="459"/>
    </location>
</feature>
<dbReference type="STRING" id="1283841.A0A084QKV1"/>
<proteinExistence type="predicted"/>
<dbReference type="OrthoDB" id="5383818at2759"/>
<feature type="compositionally biased region" description="Low complexity" evidence="1">
    <location>
        <begin position="207"/>
        <end position="221"/>
    </location>
</feature>
<organism evidence="3 4">
    <name type="scientific">Stachybotrys chlorohalonatus (strain IBT 40285)</name>
    <dbReference type="NCBI Taxonomy" id="1283841"/>
    <lineage>
        <taxon>Eukaryota</taxon>
        <taxon>Fungi</taxon>
        <taxon>Dikarya</taxon>
        <taxon>Ascomycota</taxon>
        <taxon>Pezizomycotina</taxon>
        <taxon>Sordariomycetes</taxon>
        <taxon>Hypocreomycetidae</taxon>
        <taxon>Hypocreales</taxon>
        <taxon>Stachybotryaceae</taxon>
        <taxon>Stachybotrys</taxon>
    </lineage>
</organism>
<sequence length="459" mass="47666">MHSRSLLIFYAAAFASANPVSRRQVAELNEEATAEAHQRDATATRAFSDVQIRTSDGRCLFVDPLSGDFRANLTPVQIADCGSTDGQGWDVITAGEHNDQAGQMLIVSTLTQACLNFDPRRADGNQVNLFSCGGRADGGGRVTNSQLYAFAGGAGPLSLKPSNCDNSCLTATGNTLDVADCTNGANDQTFSIGDGAAAPAPIQDGEAGTSVAPAAPTATSPFGNPAMTTRRTKTRRRRPGATKTTLAGAVTSTAVSEVVDNPMVTTTAAPTSAPAADAGEQVPVSRGGFLNPDAVAEAHRFDATATRALESVNIRAADGRCFSVDETAGDFRQNLIPIQMVECADVPEQKFDVVTQGVHNDGEQGQALLMSVVTDGCISFDGRRQAGDTVTVFSCGGRADGGGETDRAQLYPFDAQSNDIVLSPASGNGQSCLIAGDDRVDSTACNNDADQVFELVEVL</sequence>
<gene>
    <name evidence="3" type="ORF">S40285_10227</name>
</gene>
<evidence type="ECO:0008006" key="5">
    <source>
        <dbReference type="Google" id="ProtNLM"/>
    </source>
</evidence>
<feature type="region of interest" description="Disordered" evidence="1">
    <location>
        <begin position="200"/>
        <end position="246"/>
    </location>
</feature>
<evidence type="ECO:0000313" key="3">
    <source>
        <dbReference type="EMBL" id="KFA64586.1"/>
    </source>
</evidence>
<dbReference type="OMA" id="LTQACFN"/>
<dbReference type="PROSITE" id="PS50231">
    <property type="entry name" value="RICIN_B_LECTIN"/>
    <property type="match status" value="2"/>
</dbReference>
<evidence type="ECO:0000313" key="4">
    <source>
        <dbReference type="Proteomes" id="UP000028524"/>
    </source>
</evidence>
<dbReference type="SUPFAM" id="SSF50370">
    <property type="entry name" value="Ricin B-like lectins"/>
    <property type="match status" value="2"/>
</dbReference>
<dbReference type="Gene3D" id="2.80.10.50">
    <property type="match status" value="2"/>
</dbReference>
<feature type="signal peptide" evidence="2">
    <location>
        <begin position="1"/>
        <end position="17"/>
    </location>
</feature>
<name>A0A084QKV1_STAC4</name>
<keyword evidence="4" id="KW-1185">Reference proteome</keyword>
<reference evidence="3 4" key="1">
    <citation type="journal article" date="2014" name="BMC Genomics">
        <title>Comparative genome sequencing reveals chemotype-specific gene clusters in the toxigenic black mold Stachybotrys.</title>
        <authorList>
            <person name="Semeiks J."/>
            <person name="Borek D."/>
            <person name="Otwinowski Z."/>
            <person name="Grishin N.V."/>
        </authorList>
    </citation>
    <scope>NUCLEOTIDE SEQUENCE [LARGE SCALE GENOMIC DNA]</scope>
    <source>
        <strain evidence="3 4">IBT 40285</strain>
    </source>
</reference>
<dbReference type="Proteomes" id="UP000028524">
    <property type="component" value="Unassembled WGS sequence"/>
</dbReference>
<dbReference type="CDD" id="cd00161">
    <property type="entry name" value="beta-trefoil_Ricin-like"/>
    <property type="match status" value="1"/>
</dbReference>
<evidence type="ECO:0000256" key="1">
    <source>
        <dbReference type="SAM" id="MobiDB-lite"/>
    </source>
</evidence>
<accession>A0A084QKV1</accession>
<evidence type="ECO:0000256" key="2">
    <source>
        <dbReference type="SAM" id="SignalP"/>
    </source>
</evidence>
<feature type="compositionally biased region" description="Basic residues" evidence="1">
    <location>
        <begin position="230"/>
        <end position="240"/>
    </location>
</feature>